<dbReference type="EMBL" id="CP073084">
    <property type="protein sequence ID" value="QUE54694.1"/>
    <property type="molecule type" value="Genomic_DNA"/>
</dbReference>
<keyword evidence="3" id="KW-1185">Reference proteome</keyword>
<gene>
    <name evidence="2" type="ORF">INT76_02060</name>
</gene>
<name>A0ABX7YN55_9STRE</name>
<proteinExistence type="predicted"/>
<accession>A0ABX7YN55</accession>
<sequence>MKKNHLEIEYKTLLTETEFTHLLGDFSEVKPVSQINYYIDTPELDMKKNRMSLRIRTFDEQAELTLKIPQEIGNHEYNQSLSFTEAQELIKNFSLPDGEICQLIAQTSVPVQKLAVWGQLSTIRYEKETPIGLMALDENRYADQHDYELEVEVTDPDSGKIAFHDYLNSKGIRFKYASSKVARTANSLRPAQ</sequence>
<feature type="domain" description="CYTH" evidence="1">
    <location>
        <begin position="5"/>
        <end position="191"/>
    </location>
</feature>
<dbReference type="PROSITE" id="PS51707">
    <property type="entry name" value="CYTH"/>
    <property type="match status" value="1"/>
</dbReference>
<organism evidence="2 3">
    <name type="scientific">Streptococcus oriscaviae</name>
    <dbReference type="NCBI Taxonomy" id="2781599"/>
    <lineage>
        <taxon>Bacteria</taxon>
        <taxon>Bacillati</taxon>
        <taxon>Bacillota</taxon>
        <taxon>Bacilli</taxon>
        <taxon>Lactobacillales</taxon>
        <taxon>Streptococcaceae</taxon>
        <taxon>Streptococcus</taxon>
    </lineage>
</organism>
<dbReference type="Proteomes" id="UP000677616">
    <property type="component" value="Chromosome"/>
</dbReference>
<protein>
    <submittedName>
        <fullName evidence="2">CYTH domain-containing protein</fullName>
    </submittedName>
</protein>
<dbReference type="Gene3D" id="2.40.320.10">
    <property type="entry name" value="Hypothetical Protein Pfu-838710-001"/>
    <property type="match status" value="1"/>
</dbReference>
<dbReference type="InterPro" id="IPR023577">
    <property type="entry name" value="CYTH_domain"/>
</dbReference>
<reference evidence="2 3" key="1">
    <citation type="submission" date="2021-04" db="EMBL/GenBank/DDBJ databases">
        <title>Complete genome sequence of a novel Streptococcus species.</title>
        <authorList>
            <person name="Teng J.L.L."/>
        </authorList>
    </citation>
    <scope>NUCLEOTIDE SEQUENCE [LARGE SCALE GENOMIC DNA]</scope>
    <source>
        <strain evidence="2 3">HKU75</strain>
    </source>
</reference>
<dbReference type="Pfam" id="PF01928">
    <property type="entry name" value="CYTH"/>
    <property type="match status" value="1"/>
</dbReference>
<dbReference type="InterPro" id="IPR009195">
    <property type="entry name" value="Uncharacterised_YjbK"/>
</dbReference>
<evidence type="ECO:0000313" key="2">
    <source>
        <dbReference type="EMBL" id="QUE54694.1"/>
    </source>
</evidence>
<evidence type="ECO:0000313" key="3">
    <source>
        <dbReference type="Proteomes" id="UP000677616"/>
    </source>
</evidence>
<dbReference type="PANTHER" id="PTHR34948:SF2">
    <property type="entry name" value="TRIPHOSPHATE TUNNEL METALLOENZYME 3"/>
    <property type="match status" value="1"/>
</dbReference>
<dbReference type="PANTHER" id="PTHR34948">
    <property type="entry name" value="OS08G0299200 PROTEIN"/>
    <property type="match status" value="1"/>
</dbReference>
<dbReference type="RefSeq" id="WP_212571658.1">
    <property type="nucleotide sequence ID" value="NZ_CP073084.1"/>
</dbReference>
<dbReference type="SUPFAM" id="SSF55154">
    <property type="entry name" value="CYTH-like phosphatases"/>
    <property type="match status" value="1"/>
</dbReference>
<dbReference type="SMART" id="SM01118">
    <property type="entry name" value="CYTH"/>
    <property type="match status" value="1"/>
</dbReference>
<dbReference type="InterPro" id="IPR033469">
    <property type="entry name" value="CYTH-like_dom_sf"/>
</dbReference>
<dbReference type="CDD" id="cd07762">
    <property type="entry name" value="CYTH-like_Pase_1"/>
    <property type="match status" value="1"/>
</dbReference>
<evidence type="ECO:0000259" key="1">
    <source>
        <dbReference type="PROSITE" id="PS51707"/>
    </source>
</evidence>
<dbReference type="PIRSF" id="PIRSF012526">
    <property type="entry name" value="CYTH_UCP012526"/>
    <property type="match status" value="1"/>
</dbReference>